<sequence>MQGYDLNYAGQIIGSDVRFDTTSGRIAVDHIELAFTPQNVLLSARNC</sequence>
<comment type="caution">
    <text evidence="1">The sequence shown here is derived from an EMBL/GenBank/DDBJ whole genome shotgun (WGS) entry which is preliminary data.</text>
</comment>
<accession>A0A852SQD0</accession>
<dbReference type="AlphaFoldDB" id="A0A852SQD0"/>
<organism evidence="1 2">
    <name type="scientific">Herbiconiux flava</name>
    <dbReference type="NCBI Taxonomy" id="881268"/>
    <lineage>
        <taxon>Bacteria</taxon>
        <taxon>Bacillati</taxon>
        <taxon>Actinomycetota</taxon>
        <taxon>Actinomycetes</taxon>
        <taxon>Micrococcales</taxon>
        <taxon>Microbacteriaceae</taxon>
        <taxon>Herbiconiux</taxon>
    </lineage>
</organism>
<evidence type="ECO:0000313" key="2">
    <source>
        <dbReference type="Proteomes" id="UP000549913"/>
    </source>
</evidence>
<name>A0A852SQD0_9MICO</name>
<proteinExistence type="predicted"/>
<reference evidence="1 2" key="1">
    <citation type="submission" date="2020-07" db="EMBL/GenBank/DDBJ databases">
        <title>Sequencing the genomes of 1000 actinobacteria strains.</title>
        <authorList>
            <person name="Klenk H.-P."/>
        </authorList>
    </citation>
    <scope>NUCLEOTIDE SEQUENCE [LARGE SCALE GENOMIC DNA]</scope>
    <source>
        <strain evidence="1 2">DSM 26474</strain>
    </source>
</reference>
<evidence type="ECO:0000313" key="1">
    <source>
        <dbReference type="EMBL" id="NYD70992.1"/>
    </source>
</evidence>
<protein>
    <submittedName>
        <fullName evidence="1">DUF2075 family protein</fullName>
    </submittedName>
</protein>
<gene>
    <name evidence="1" type="ORF">BJ984_002150</name>
</gene>
<keyword evidence="2" id="KW-1185">Reference proteome</keyword>
<dbReference type="EMBL" id="JACCBM010000001">
    <property type="protein sequence ID" value="NYD70992.1"/>
    <property type="molecule type" value="Genomic_DNA"/>
</dbReference>
<dbReference type="Proteomes" id="UP000549913">
    <property type="component" value="Unassembled WGS sequence"/>
</dbReference>